<keyword evidence="3" id="KW-1185">Reference proteome</keyword>
<reference evidence="2" key="3">
    <citation type="journal article" date="2017" name="Nature">
        <title>Genome sequence of the progenitor of the wheat D genome Aegilops tauschii.</title>
        <authorList>
            <person name="Luo M.C."/>
            <person name="Gu Y.Q."/>
            <person name="Puiu D."/>
            <person name="Wang H."/>
            <person name="Twardziok S.O."/>
            <person name="Deal K.R."/>
            <person name="Huo N."/>
            <person name="Zhu T."/>
            <person name="Wang L."/>
            <person name="Wang Y."/>
            <person name="McGuire P.E."/>
            <person name="Liu S."/>
            <person name="Long H."/>
            <person name="Ramasamy R.K."/>
            <person name="Rodriguez J.C."/>
            <person name="Van S.L."/>
            <person name="Yuan L."/>
            <person name="Wang Z."/>
            <person name="Xia Z."/>
            <person name="Xiao L."/>
            <person name="Anderson O.D."/>
            <person name="Ouyang S."/>
            <person name="Liang Y."/>
            <person name="Zimin A.V."/>
            <person name="Pertea G."/>
            <person name="Qi P."/>
            <person name="Bennetzen J.L."/>
            <person name="Dai X."/>
            <person name="Dawson M.W."/>
            <person name="Muller H.G."/>
            <person name="Kugler K."/>
            <person name="Rivarola-Duarte L."/>
            <person name="Spannagl M."/>
            <person name="Mayer K.F.X."/>
            <person name="Lu F.H."/>
            <person name="Bevan M.W."/>
            <person name="Leroy P."/>
            <person name="Li P."/>
            <person name="You F.M."/>
            <person name="Sun Q."/>
            <person name="Liu Z."/>
            <person name="Lyons E."/>
            <person name="Wicker T."/>
            <person name="Salzberg S.L."/>
            <person name="Devos K.M."/>
            <person name="Dvorak J."/>
        </authorList>
    </citation>
    <scope>NUCLEOTIDE SEQUENCE [LARGE SCALE GENOMIC DNA]</scope>
    <source>
        <strain evidence="2">cv. AL8/78</strain>
    </source>
</reference>
<accession>A0A453JYM6</accession>
<protein>
    <recommendedName>
        <fullName evidence="1">DUF7597 domain-containing protein</fullName>
    </recommendedName>
</protein>
<reference evidence="3" key="2">
    <citation type="journal article" date="2017" name="Nat. Plants">
        <title>The Aegilops tauschii genome reveals multiple impacts of transposons.</title>
        <authorList>
            <person name="Zhao G."/>
            <person name="Zou C."/>
            <person name="Li K."/>
            <person name="Wang K."/>
            <person name="Li T."/>
            <person name="Gao L."/>
            <person name="Zhang X."/>
            <person name="Wang H."/>
            <person name="Yang Z."/>
            <person name="Liu X."/>
            <person name="Jiang W."/>
            <person name="Mao L."/>
            <person name="Kong X."/>
            <person name="Jiao Y."/>
            <person name="Jia J."/>
        </authorList>
    </citation>
    <scope>NUCLEOTIDE SEQUENCE [LARGE SCALE GENOMIC DNA]</scope>
    <source>
        <strain evidence="3">cv. AL8/78</strain>
    </source>
</reference>
<dbReference type="PANTHER" id="PTHR33075:SF10">
    <property type="entry name" value="DUF4283 DOMAIN-CONTAINING PROTEIN"/>
    <property type="match status" value="1"/>
</dbReference>
<feature type="domain" description="DUF7597" evidence="1">
    <location>
        <begin position="17"/>
        <end position="84"/>
    </location>
</feature>
<dbReference type="Pfam" id="PF24530">
    <property type="entry name" value="DUF7597"/>
    <property type="match status" value="1"/>
</dbReference>
<evidence type="ECO:0000313" key="2">
    <source>
        <dbReference type="EnsemblPlants" id="AET5Gv20235300.2"/>
    </source>
</evidence>
<name>A0A453JYM6_AEGTS</name>
<evidence type="ECO:0000313" key="3">
    <source>
        <dbReference type="Proteomes" id="UP000015105"/>
    </source>
</evidence>
<evidence type="ECO:0000259" key="1">
    <source>
        <dbReference type="Pfam" id="PF24530"/>
    </source>
</evidence>
<proteinExistence type="predicted"/>
<dbReference type="EnsemblPlants" id="AET5Gv20235300.2">
    <property type="protein sequence ID" value="AET5Gv20235300.2"/>
    <property type="gene ID" value="AET5Gv20235300"/>
</dbReference>
<reference evidence="2" key="5">
    <citation type="journal article" date="2021" name="G3 (Bethesda)">
        <title>Aegilops tauschii genome assembly Aet v5.0 features greater sequence contiguity and improved annotation.</title>
        <authorList>
            <person name="Wang L."/>
            <person name="Zhu T."/>
            <person name="Rodriguez J.C."/>
            <person name="Deal K.R."/>
            <person name="Dubcovsky J."/>
            <person name="McGuire P.E."/>
            <person name="Lux T."/>
            <person name="Spannagl M."/>
            <person name="Mayer K.F.X."/>
            <person name="Baldrich P."/>
            <person name="Meyers B.C."/>
            <person name="Huo N."/>
            <person name="Gu Y.Q."/>
            <person name="Zhou H."/>
            <person name="Devos K.M."/>
            <person name="Bennetzen J.L."/>
            <person name="Unver T."/>
            <person name="Budak H."/>
            <person name="Gulick P.J."/>
            <person name="Galiba G."/>
            <person name="Kalapos B."/>
            <person name="Nelson D.R."/>
            <person name="Li P."/>
            <person name="You F.M."/>
            <person name="Luo M.C."/>
            <person name="Dvorak J."/>
        </authorList>
    </citation>
    <scope>NUCLEOTIDE SEQUENCE [LARGE SCALE GENOMIC DNA]</scope>
    <source>
        <strain evidence="2">cv. AL8/78</strain>
    </source>
</reference>
<organism evidence="2 3">
    <name type="scientific">Aegilops tauschii subsp. strangulata</name>
    <name type="common">Goatgrass</name>
    <dbReference type="NCBI Taxonomy" id="200361"/>
    <lineage>
        <taxon>Eukaryota</taxon>
        <taxon>Viridiplantae</taxon>
        <taxon>Streptophyta</taxon>
        <taxon>Embryophyta</taxon>
        <taxon>Tracheophyta</taxon>
        <taxon>Spermatophyta</taxon>
        <taxon>Magnoliopsida</taxon>
        <taxon>Liliopsida</taxon>
        <taxon>Poales</taxon>
        <taxon>Poaceae</taxon>
        <taxon>BOP clade</taxon>
        <taxon>Pooideae</taxon>
        <taxon>Triticodae</taxon>
        <taxon>Triticeae</taxon>
        <taxon>Triticinae</taxon>
        <taxon>Aegilops</taxon>
    </lineage>
</organism>
<reference evidence="2" key="4">
    <citation type="submission" date="2019-03" db="UniProtKB">
        <authorList>
            <consortium name="EnsemblPlants"/>
        </authorList>
    </citation>
    <scope>IDENTIFICATION</scope>
</reference>
<dbReference type="AlphaFoldDB" id="A0A453JYM6"/>
<dbReference type="InterPro" id="IPR056018">
    <property type="entry name" value="DUF7597"/>
</dbReference>
<dbReference type="Gramene" id="AET5Gv20235300.2">
    <property type="protein sequence ID" value="AET5Gv20235300.2"/>
    <property type="gene ID" value="AET5Gv20235300"/>
</dbReference>
<sequence>CSTLVLCSSKKMANFPVNPLAFLPHGMTVEQGPPDRKARVDMALSGHLPLNHDRFLIAETSRAIPVHLRQEARSALADFVPVRGQINCQEMLRNQGVWFSDGLVPEPNVADSPFSAYNDNICASASMEEEPLVINANAASAGSVNNVRTSSNHALQINFCLFRANFQLMYWSESAPKSSEAVPDVFSLARSVFKVLLNPKPGRDNLFFNLPVIPTKLIRFLGVQAVLAAGSIQPQVSRKVACKLSFEDTPGSLELRSLPSAESDSSDAVAIIGDSVPRSLDMSPTVLSDASVAHSGKKRGRKPRAATPLITSEVRRSSRNNMYRGFKVDMPSDSRKRKSAIVPALVLAVPDPAPASVPSPAPAPLSIATIQLMGSEECGIPLTELSEDKLLAPRENYQP</sequence>
<reference evidence="3" key="1">
    <citation type="journal article" date="2014" name="Science">
        <title>Ancient hybridizations among the ancestral genomes of bread wheat.</title>
        <authorList>
            <consortium name="International Wheat Genome Sequencing Consortium,"/>
            <person name="Marcussen T."/>
            <person name="Sandve S.R."/>
            <person name="Heier L."/>
            <person name="Spannagl M."/>
            <person name="Pfeifer M."/>
            <person name="Jakobsen K.S."/>
            <person name="Wulff B.B."/>
            <person name="Steuernagel B."/>
            <person name="Mayer K.F."/>
            <person name="Olsen O.A."/>
        </authorList>
    </citation>
    <scope>NUCLEOTIDE SEQUENCE [LARGE SCALE GENOMIC DNA]</scope>
    <source>
        <strain evidence="3">cv. AL8/78</strain>
    </source>
</reference>
<dbReference type="PANTHER" id="PTHR33075">
    <property type="entry name" value="OS02G0499800 PROTEIN"/>
    <property type="match status" value="1"/>
</dbReference>
<dbReference type="Proteomes" id="UP000015105">
    <property type="component" value="Chromosome 5D"/>
</dbReference>